<dbReference type="EMBL" id="FQZO01000001">
    <property type="protein sequence ID" value="SHI63564.1"/>
    <property type="molecule type" value="Genomic_DNA"/>
</dbReference>
<sequence>MHKLKAIFKYARKYRTKYYFGILVLLLVDLIQLIPPKIIGKISDILPSGIATEKLILQYILLLLLAATTVAIGRFVWRILIVGTAKKIEYDMRNTFFKHLQDMSTNFYNNKKTGDLMALATNDLNSVVQALGFGVVMIVDSLFMSLITIIIMLTIDVKLTLISLIPLPFISITASKFGKKIHKKYMSVQKSFSSLTDLTQENFSGIRVVKSYVQEEKELEKFNTQNQQNFKVNMEFAKLWGLMQPLVELVASLGFVIFIGLGGFYVMQGEISLGDFVAFNMYLGQLIWPMMAIGWVINIIQRGFASLERIEEVLHEKPEIVSTPGVVPVNSISGDIVIEGLTFYYPGSNSPALEDINVRINKGDTLGIIGRTGSGKSTLVNLLVRIYNLQKGEIIINGYDINSIPLKTLRENIGLASDSFLFSSNIAENINLSQDYVDIESIKQAAIDADVYDNIMNFPDKFETMVGEKGVTLSGGQKQRISIARALIKDPEILILDDCLSSVDAKTETKILENLKSIMKNRTSIIISHRISAIKNSDNIIVLDDGKIIESGTHKELLDLKGLYFEIYENQLLEEKIQEEGEN</sequence>
<feature type="transmembrane region" description="Helical" evidence="9">
    <location>
        <begin position="279"/>
        <end position="300"/>
    </location>
</feature>
<evidence type="ECO:0000256" key="4">
    <source>
        <dbReference type="ARBA" id="ARBA00022692"/>
    </source>
</evidence>
<keyword evidence="4 9" id="KW-0812">Transmembrane</keyword>
<feature type="domain" description="ABC transmembrane type-1" evidence="11">
    <location>
        <begin position="20"/>
        <end position="302"/>
    </location>
</feature>
<evidence type="ECO:0000313" key="13">
    <source>
        <dbReference type="Proteomes" id="UP000184080"/>
    </source>
</evidence>
<dbReference type="FunFam" id="3.40.50.300:FF:000221">
    <property type="entry name" value="Multidrug ABC transporter ATP-binding protein"/>
    <property type="match status" value="1"/>
</dbReference>
<organism evidence="12 13">
    <name type="scientific">Clostridium amylolyticum</name>
    <dbReference type="NCBI Taxonomy" id="1121298"/>
    <lineage>
        <taxon>Bacteria</taxon>
        <taxon>Bacillati</taxon>
        <taxon>Bacillota</taxon>
        <taxon>Clostridia</taxon>
        <taxon>Eubacteriales</taxon>
        <taxon>Clostridiaceae</taxon>
        <taxon>Clostridium</taxon>
    </lineage>
</organism>
<evidence type="ECO:0000256" key="8">
    <source>
        <dbReference type="ARBA" id="ARBA00023136"/>
    </source>
</evidence>
<feature type="transmembrane region" description="Helical" evidence="9">
    <location>
        <begin position="246"/>
        <end position="267"/>
    </location>
</feature>
<dbReference type="SMART" id="SM00382">
    <property type="entry name" value="AAA"/>
    <property type="match status" value="1"/>
</dbReference>
<evidence type="ECO:0000256" key="3">
    <source>
        <dbReference type="ARBA" id="ARBA00022475"/>
    </source>
</evidence>
<dbReference type="InterPro" id="IPR039421">
    <property type="entry name" value="Type_1_exporter"/>
</dbReference>
<feature type="transmembrane region" description="Helical" evidence="9">
    <location>
        <begin position="55"/>
        <end position="77"/>
    </location>
</feature>
<dbReference type="GO" id="GO:0016887">
    <property type="term" value="F:ATP hydrolysis activity"/>
    <property type="evidence" value="ECO:0007669"/>
    <property type="project" value="InterPro"/>
</dbReference>
<dbReference type="Gene3D" id="1.20.1560.10">
    <property type="entry name" value="ABC transporter type 1, transmembrane domain"/>
    <property type="match status" value="1"/>
</dbReference>
<dbReference type="InterPro" id="IPR017871">
    <property type="entry name" value="ABC_transporter-like_CS"/>
</dbReference>
<dbReference type="SUPFAM" id="SSF52540">
    <property type="entry name" value="P-loop containing nucleoside triphosphate hydrolases"/>
    <property type="match status" value="1"/>
</dbReference>
<dbReference type="Gene3D" id="3.40.50.300">
    <property type="entry name" value="P-loop containing nucleotide triphosphate hydrolases"/>
    <property type="match status" value="1"/>
</dbReference>
<protein>
    <submittedName>
        <fullName evidence="12">ATP-binding cassette, subfamily B</fullName>
    </submittedName>
</protein>
<feature type="transmembrane region" description="Helical" evidence="9">
    <location>
        <begin position="130"/>
        <end position="153"/>
    </location>
</feature>
<evidence type="ECO:0000259" key="11">
    <source>
        <dbReference type="PROSITE" id="PS50929"/>
    </source>
</evidence>
<dbReference type="CDD" id="cd18541">
    <property type="entry name" value="ABC_6TM_TmrB_like"/>
    <property type="match status" value="1"/>
</dbReference>
<keyword evidence="13" id="KW-1185">Reference proteome</keyword>
<accession>A0A1M6CS06</accession>
<keyword evidence="2" id="KW-0813">Transport</keyword>
<dbReference type="InterPro" id="IPR027417">
    <property type="entry name" value="P-loop_NTPase"/>
</dbReference>
<keyword evidence="7 9" id="KW-1133">Transmembrane helix</keyword>
<dbReference type="InterPro" id="IPR003439">
    <property type="entry name" value="ABC_transporter-like_ATP-bd"/>
</dbReference>
<keyword evidence="6 12" id="KW-0067">ATP-binding</keyword>
<evidence type="ECO:0000256" key="9">
    <source>
        <dbReference type="SAM" id="Phobius"/>
    </source>
</evidence>
<dbReference type="Pfam" id="PF00664">
    <property type="entry name" value="ABC_membrane"/>
    <property type="match status" value="1"/>
</dbReference>
<dbReference type="InterPro" id="IPR003593">
    <property type="entry name" value="AAA+_ATPase"/>
</dbReference>
<feature type="domain" description="ABC transporter" evidence="10">
    <location>
        <begin position="336"/>
        <end position="570"/>
    </location>
</feature>
<gene>
    <name evidence="12" type="ORF">SAMN05444401_1210</name>
</gene>
<dbReference type="GO" id="GO:0005886">
    <property type="term" value="C:plasma membrane"/>
    <property type="evidence" value="ECO:0007669"/>
    <property type="project" value="UniProtKB-SubCell"/>
</dbReference>
<dbReference type="Proteomes" id="UP000184080">
    <property type="component" value="Unassembled WGS sequence"/>
</dbReference>
<dbReference type="SUPFAM" id="SSF90123">
    <property type="entry name" value="ABC transporter transmembrane region"/>
    <property type="match status" value="1"/>
</dbReference>
<name>A0A1M6CS06_9CLOT</name>
<dbReference type="PANTHER" id="PTHR43394:SF1">
    <property type="entry name" value="ATP-BINDING CASSETTE SUB-FAMILY B MEMBER 10, MITOCHONDRIAL"/>
    <property type="match status" value="1"/>
</dbReference>
<dbReference type="PROSITE" id="PS00211">
    <property type="entry name" value="ABC_TRANSPORTER_1"/>
    <property type="match status" value="1"/>
</dbReference>
<evidence type="ECO:0000259" key="10">
    <source>
        <dbReference type="PROSITE" id="PS50893"/>
    </source>
</evidence>
<evidence type="ECO:0000256" key="5">
    <source>
        <dbReference type="ARBA" id="ARBA00022741"/>
    </source>
</evidence>
<keyword evidence="8 9" id="KW-0472">Membrane</keyword>
<dbReference type="Pfam" id="PF00005">
    <property type="entry name" value="ABC_tran"/>
    <property type="match status" value="1"/>
</dbReference>
<reference evidence="12 13" key="1">
    <citation type="submission" date="2016-11" db="EMBL/GenBank/DDBJ databases">
        <authorList>
            <person name="Jaros S."/>
            <person name="Januszkiewicz K."/>
            <person name="Wedrychowicz H."/>
        </authorList>
    </citation>
    <scope>NUCLEOTIDE SEQUENCE [LARGE SCALE GENOMIC DNA]</scope>
    <source>
        <strain evidence="12 13">DSM 21864</strain>
    </source>
</reference>
<dbReference type="PROSITE" id="PS50929">
    <property type="entry name" value="ABC_TM1F"/>
    <property type="match status" value="1"/>
</dbReference>
<dbReference type="PROSITE" id="PS50893">
    <property type="entry name" value="ABC_TRANSPORTER_2"/>
    <property type="match status" value="1"/>
</dbReference>
<dbReference type="OrthoDB" id="9762778at2"/>
<evidence type="ECO:0000256" key="6">
    <source>
        <dbReference type="ARBA" id="ARBA00022840"/>
    </source>
</evidence>
<evidence type="ECO:0000256" key="1">
    <source>
        <dbReference type="ARBA" id="ARBA00004651"/>
    </source>
</evidence>
<evidence type="ECO:0000313" key="12">
    <source>
        <dbReference type="EMBL" id="SHI63564.1"/>
    </source>
</evidence>
<comment type="subcellular location">
    <subcellularLocation>
        <location evidence="1">Cell membrane</location>
        <topology evidence="1">Multi-pass membrane protein</topology>
    </subcellularLocation>
</comment>
<dbReference type="InterPro" id="IPR036640">
    <property type="entry name" value="ABC1_TM_sf"/>
</dbReference>
<keyword evidence="3" id="KW-1003">Cell membrane</keyword>
<keyword evidence="5" id="KW-0547">Nucleotide-binding</keyword>
<dbReference type="PANTHER" id="PTHR43394">
    <property type="entry name" value="ATP-DEPENDENT PERMEASE MDL1, MITOCHONDRIAL"/>
    <property type="match status" value="1"/>
</dbReference>
<dbReference type="GO" id="GO:0005524">
    <property type="term" value="F:ATP binding"/>
    <property type="evidence" value="ECO:0007669"/>
    <property type="project" value="UniProtKB-KW"/>
</dbReference>
<feature type="transmembrane region" description="Helical" evidence="9">
    <location>
        <begin position="159"/>
        <end position="177"/>
    </location>
</feature>
<dbReference type="GO" id="GO:0015421">
    <property type="term" value="F:ABC-type oligopeptide transporter activity"/>
    <property type="evidence" value="ECO:0007669"/>
    <property type="project" value="TreeGrafter"/>
</dbReference>
<proteinExistence type="predicted"/>
<dbReference type="STRING" id="1121298.SAMN05444401_1210"/>
<evidence type="ECO:0000256" key="2">
    <source>
        <dbReference type="ARBA" id="ARBA00022448"/>
    </source>
</evidence>
<dbReference type="RefSeq" id="WP_073004584.1">
    <property type="nucleotide sequence ID" value="NZ_FQZO01000001.1"/>
</dbReference>
<dbReference type="FunFam" id="1.20.1560.10:FF:000011">
    <property type="entry name" value="Multidrug ABC transporter ATP-binding protein"/>
    <property type="match status" value="1"/>
</dbReference>
<dbReference type="InterPro" id="IPR011527">
    <property type="entry name" value="ABC1_TM_dom"/>
</dbReference>
<evidence type="ECO:0000256" key="7">
    <source>
        <dbReference type="ARBA" id="ARBA00022989"/>
    </source>
</evidence>
<feature type="transmembrane region" description="Helical" evidence="9">
    <location>
        <begin position="18"/>
        <end position="35"/>
    </location>
</feature>
<dbReference type="AlphaFoldDB" id="A0A1M6CS06"/>